<evidence type="ECO:0000313" key="3">
    <source>
        <dbReference type="Proteomes" id="UP000032360"/>
    </source>
</evidence>
<dbReference type="Gene3D" id="3.30.1540.10">
    <property type="entry name" value="formyl-coa transferase, domain 3"/>
    <property type="match status" value="1"/>
</dbReference>
<dbReference type="SUPFAM" id="SSF89796">
    <property type="entry name" value="CoA-transferase family III (CaiB/BaiF)"/>
    <property type="match status" value="1"/>
</dbReference>
<dbReference type="EC" id="2.8.3.15" evidence="2"/>
<evidence type="ECO:0000256" key="1">
    <source>
        <dbReference type="ARBA" id="ARBA00022679"/>
    </source>
</evidence>
<dbReference type="AlphaFoldDB" id="A0A0D8HKC0"/>
<gene>
    <name evidence="2" type="primary">bbsF2</name>
    <name evidence="2" type="ORF">AXFE_09580</name>
</gene>
<keyword evidence="1 2" id="KW-0808">Transferase</keyword>
<sequence>MNKDQVGAISDGPLSGIVVADFSRVLAGPYATMLLGDMGADVIKVESKLGDETRTWKPPSFGEDSTYYLGINRNKRSIVLDLSDPQDVSVAKELIRRSDVMIENFRSGAMAKFGLDYLGAKEINPQIIYASISGFGSDLGASIPGYDLMVQAISGLMSLTGDPDSDPMRAGFAVIDVITGLHCALGIVSALFERSKSSEGQNLQVSLLASALSGMVNQTSAYTVGHVVPNRMGNAHPSLYPYEPFDASDGKIVVAIGNDGQFQRFANAIGLGFLAEDPNFATNEERNRNRGVLREKLNQTLSSKTKSEWFDIFVGVGVPAGPINTVDDGIAFARSVGLNPTINQDYNGGEIATVRNPISFSKTPNSYRYSPPKLGEDSKEIRQWLSS</sequence>
<dbReference type="EMBL" id="JXYS01000023">
    <property type="protein sequence ID" value="KJF18212.1"/>
    <property type="molecule type" value="Genomic_DNA"/>
</dbReference>
<name>A0A0D8HKC0_9ACTN</name>
<dbReference type="InterPro" id="IPR050483">
    <property type="entry name" value="CoA-transferase_III_domain"/>
</dbReference>
<keyword evidence="3" id="KW-1185">Reference proteome</keyword>
<dbReference type="RefSeq" id="WP_200891187.1">
    <property type="nucleotide sequence ID" value="NZ_JXYS01000023.1"/>
</dbReference>
<dbReference type="InterPro" id="IPR023606">
    <property type="entry name" value="CoA-Trfase_III_dom_1_sf"/>
</dbReference>
<dbReference type="Pfam" id="PF02515">
    <property type="entry name" value="CoA_transf_3"/>
    <property type="match status" value="1"/>
</dbReference>
<comment type="caution">
    <text evidence="2">The sequence shown here is derived from an EMBL/GenBank/DDBJ whole genome shotgun (WGS) entry which is preliminary data.</text>
</comment>
<reference evidence="2 3" key="1">
    <citation type="submission" date="2015-01" db="EMBL/GenBank/DDBJ databases">
        <title>Draft genome of the acidophilic iron oxidizer Acidithrix ferrooxidans strain Py-F3.</title>
        <authorList>
            <person name="Poehlein A."/>
            <person name="Eisen S."/>
            <person name="Schloemann M."/>
            <person name="Johnson B.D."/>
            <person name="Daniel R."/>
            <person name="Muehling M."/>
        </authorList>
    </citation>
    <scope>NUCLEOTIDE SEQUENCE [LARGE SCALE GENOMIC DNA]</scope>
    <source>
        <strain evidence="2 3">Py-F3</strain>
    </source>
</reference>
<dbReference type="PANTHER" id="PTHR48207">
    <property type="entry name" value="SUCCINATE--HYDROXYMETHYLGLUTARATE COA-TRANSFERASE"/>
    <property type="match status" value="1"/>
</dbReference>
<dbReference type="InterPro" id="IPR044855">
    <property type="entry name" value="CoA-Trfase_III_dom3_sf"/>
</dbReference>
<evidence type="ECO:0000313" key="2">
    <source>
        <dbReference type="EMBL" id="KJF18212.1"/>
    </source>
</evidence>
<dbReference type="Proteomes" id="UP000032360">
    <property type="component" value="Unassembled WGS sequence"/>
</dbReference>
<dbReference type="PANTHER" id="PTHR48207:SF3">
    <property type="entry name" value="SUCCINATE--HYDROXYMETHYLGLUTARATE COA-TRANSFERASE"/>
    <property type="match status" value="1"/>
</dbReference>
<protein>
    <submittedName>
        <fullName evidence="2">Succinyl-CoA:(R)-benzylsuccinate CoA-transferase subunit BbsF</fullName>
        <ecNumber evidence="2">2.8.3.15</ecNumber>
    </submittedName>
</protein>
<dbReference type="InterPro" id="IPR003673">
    <property type="entry name" value="CoA-Trfase_fam_III"/>
</dbReference>
<dbReference type="PATRIC" id="fig|1280514.3.peg.1259"/>
<proteinExistence type="predicted"/>
<dbReference type="GO" id="GO:0033877">
    <property type="term" value="F:succinyl-CoA:(R)-benzylsuccinate CoA-transferase activity"/>
    <property type="evidence" value="ECO:0007669"/>
    <property type="project" value="UniProtKB-EC"/>
</dbReference>
<organism evidence="2 3">
    <name type="scientific">Acidithrix ferrooxidans</name>
    <dbReference type="NCBI Taxonomy" id="1280514"/>
    <lineage>
        <taxon>Bacteria</taxon>
        <taxon>Bacillati</taxon>
        <taxon>Actinomycetota</taxon>
        <taxon>Acidimicrobiia</taxon>
        <taxon>Acidimicrobiales</taxon>
        <taxon>Acidimicrobiaceae</taxon>
        <taxon>Acidithrix</taxon>
    </lineage>
</organism>
<dbReference type="Gene3D" id="3.40.50.10540">
    <property type="entry name" value="Crotonobetainyl-coa:carnitine coa-transferase, domain 1"/>
    <property type="match status" value="1"/>
</dbReference>
<accession>A0A0D8HKC0</accession>
<dbReference type="STRING" id="1280514.AXFE_09580"/>